<evidence type="ECO:0000313" key="1">
    <source>
        <dbReference type="EMBL" id="KAL0114357.1"/>
    </source>
</evidence>
<protein>
    <recommendedName>
        <fullName evidence="3">Ribosomal protein S19</fullName>
    </recommendedName>
</protein>
<evidence type="ECO:0008006" key="3">
    <source>
        <dbReference type="Google" id="ProtNLM"/>
    </source>
</evidence>
<name>A0AAW2FK84_9HYME</name>
<comment type="caution">
    <text evidence="1">The sequence shown here is derived from an EMBL/GenBank/DDBJ whole genome shotgun (WGS) entry which is preliminary data.</text>
</comment>
<dbReference type="EMBL" id="JADYXP020000011">
    <property type="protein sequence ID" value="KAL0114357.1"/>
    <property type="molecule type" value="Genomic_DNA"/>
</dbReference>
<dbReference type="AlphaFoldDB" id="A0AAW2FK84"/>
<proteinExistence type="predicted"/>
<keyword evidence="2" id="KW-1185">Reference proteome</keyword>
<dbReference type="Proteomes" id="UP001430953">
    <property type="component" value="Unassembled WGS sequence"/>
</dbReference>
<organism evidence="1 2">
    <name type="scientific">Cardiocondyla obscurior</name>
    <dbReference type="NCBI Taxonomy" id="286306"/>
    <lineage>
        <taxon>Eukaryota</taxon>
        <taxon>Metazoa</taxon>
        <taxon>Ecdysozoa</taxon>
        <taxon>Arthropoda</taxon>
        <taxon>Hexapoda</taxon>
        <taxon>Insecta</taxon>
        <taxon>Pterygota</taxon>
        <taxon>Neoptera</taxon>
        <taxon>Endopterygota</taxon>
        <taxon>Hymenoptera</taxon>
        <taxon>Apocrita</taxon>
        <taxon>Aculeata</taxon>
        <taxon>Formicoidea</taxon>
        <taxon>Formicidae</taxon>
        <taxon>Myrmicinae</taxon>
        <taxon>Cardiocondyla</taxon>
    </lineage>
</organism>
<accession>A0AAW2FK84</accession>
<evidence type="ECO:0000313" key="2">
    <source>
        <dbReference type="Proteomes" id="UP001430953"/>
    </source>
</evidence>
<gene>
    <name evidence="1" type="ORF">PUN28_011546</name>
</gene>
<reference evidence="1 2" key="1">
    <citation type="submission" date="2023-03" db="EMBL/GenBank/DDBJ databases">
        <title>High recombination rates correlate with genetic variation in Cardiocondyla obscurior ants.</title>
        <authorList>
            <person name="Errbii M."/>
        </authorList>
    </citation>
    <scope>NUCLEOTIDE SEQUENCE [LARGE SCALE GENOMIC DNA]</scope>
    <source>
        <strain evidence="1">Alpha-2009</strain>
        <tissue evidence="1">Whole body</tissue>
    </source>
</reference>
<sequence>MVPLNKLKYLFQSLFLQRKIPSTDRWLALVVNWLPTNCLLGSMLGESKLLDSPFIAARKVKARILNGSRDIVTEWRRIRGNIIFLAYNF</sequence>